<keyword evidence="1" id="KW-0472">Membrane</keyword>
<feature type="transmembrane region" description="Helical" evidence="1">
    <location>
        <begin position="383"/>
        <end position="403"/>
    </location>
</feature>
<feature type="transmembrane region" description="Helical" evidence="1">
    <location>
        <begin position="27"/>
        <end position="48"/>
    </location>
</feature>
<protein>
    <submittedName>
        <fullName evidence="2">Uncharacterized protein</fullName>
    </submittedName>
</protein>
<dbReference type="RefSeq" id="WP_014403939.1">
    <property type="nucleotide sequence ID" value="NC_017033.1"/>
</dbReference>
<feature type="transmembrane region" description="Helical" evidence="1">
    <location>
        <begin position="141"/>
        <end position="161"/>
    </location>
</feature>
<dbReference type="AlphaFoldDB" id="H8KYD2"/>
<evidence type="ECO:0000256" key="1">
    <source>
        <dbReference type="SAM" id="Phobius"/>
    </source>
</evidence>
<keyword evidence="1" id="KW-1133">Transmembrane helix</keyword>
<dbReference type="Proteomes" id="UP000005234">
    <property type="component" value="Chromosome"/>
</dbReference>
<sequence length="404" mass="44665">MATSYLALRQLHFRHELVERWRGLDRIVLVGAGLLSWGIVYAVVGLILALSHALLTLTETGTPTEMRWLTVIGWQGLTFSILWLARPILFMRTIDAFVASLPVSARSIWLADILMALQCYSLLWLPLLCLPYMIWRQLPPLQAFLACMAFAIMVAVGLLFNLLLLRKAMTSATAMLLPLLVMVFFQPQSFIGFTALIGTGLLTTCVAVRLLRRSSEKRAQPPAPAPPLSGFHQATALVLLIAWHVLHDTLIWRSGMLLASLGLSLALPSLRPTDPRLPEAAMIMCAALISVMLYGMPALISRAVLTRLDFLAGHRGFRRRVILCSAMLASLIFCTMLSACWLTSSHLMAAGAPHPKAILYPVIMFLALFIAGVWMALKISISLRWIMPTAHLTLMLILLMAAFS</sequence>
<feature type="transmembrane region" description="Helical" evidence="1">
    <location>
        <begin position="320"/>
        <end position="345"/>
    </location>
</feature>
<feature type="transmembrane region" description="Helical" evidence="1">
    <location>
        <begin position="68"/>
        <end position="89"/>
    </location>
</feature>
<organism evidence="2 3">
    <name type="scientific">Frateuria aurantia (strain ATCC 33424 / DSM 6220 / KCTC 2777 / LMG 1558 / NBRC 3245 / NCIMB 13370)</name>
    <name type="common">Acetobacter aurantius</name>
    <dbReference type="NCBI Taxonomy" id="767434"/>
    <lineage>
        <taxon>Bacteria</taxon>
        <taxon>Pseudomonadati</taxon>
        <taxon>Pseudomonadota</taxon>
        <taxon>Gammaproteobacteria</taxon>
        <taxon>Lysobacterales</taxon>
        <taxon>Rhodanobacteraceae</taxon>
        <taxon>Frateuria</taxon>
    </lineage>
</organism>
<dbReference type="HOGENOM" id="CLU_681214_0_0_6"/>
<feature type="transmembrane region" description="Helical" evidence="1">
    <location>
        <begin position="250"/>
        <end position="268"/>
    </location>
</feature>
<dbReference type="KEGG" id="fau:Fraau_2591"/>
<dbReference type="EMBL" id="CP003350">
    <property type="protein sequence ID" value="AFC86936.1"/>
    <property type="molecule type" value="Genomic_DNA"/>
</dbReference>
<feature type="transmembrane region" description="Helical" evidence="1">
    <location>
        <begin position="191"/>
        <end position="211"/>
    </location>
</feature>
<name>H8KYD2_FRAAD</name>
<accession>H8KYD2</accession>
<keyword evidence="1" id="KW-0812">Transmembrane</keyword>
<feature type="transmembrane region" description="Helical" evidence="1">
    <location>
        <begin position="357"/>
        <end position="377"/>
    </location>
</feature>
<keyword evidence="3" id="KW-1185">Reference proteome</keyword>
<evidence type="ECO:0000313" key="2">
    <source>
        <dbReference type="EMBL" id="AFC86936.1"/>
    </source>
</evidence>
<reference evidence="2" key="1">
    <citation type="submission" date="2012-02" db="EMBL/GenBank/DDBJ databases">
        <title>The complete genome of Frateuria aurantia DSM 6220.</title>
        <authorList>
            <consortium name="US DOE Joint Genome Institute (JGI-PGF)"/>
            <person name="Lucas S."/>
            <person name="Copeland A."/>
            <person name="Lapidus A."/>
            <person name="Glavina del Rio T."/>
            <person name="Dalin E."/>
            <person name="Tice H."/>
            <person name="Bruce D."/>
            <person name="Goodwin L."/>
            <person name="Pitluck S."/>
            <person name="Peters L."/>
            <person name="Ovchinnikova G."/>
            <person name="Teshima H."/>
            <person name="Kyrpides N."/>
            <person name="Mavromatis K."/>
            <person name="Ivanova N."/>
            <person name="Brettin T."/>
            <person name="Detter J.C."/>
            <person name="Han C."/>
            <person name="Larimer F."/>
            <person name="Land M."/>
            <person name="Hauser L."/>
            <person name="Markowitz V."/>
            <person name="Cheng J.-F."/>
            <person name="Hugenholtz P."/>
            <person name="Woyke T."/>
            <person name="Wu D."/>
            <person name="Brambilla E."/>
            <person name="Klenk H.-P."/>
            <person name="Eisen J.A."/>
        </authorList>
    </citation>
    <scope>NUCLEOTIDE SEQUENCE</scope>
    <source>
        <strain evidence="2">DSM 6220</strain>
    </source>
</reference>
<proteinExistence type="predicted"/>
<feature type="transmembrane region" description="Helical" evidence="1">
    <location>
        <begin position="109"/>
        <end position="135"/>
    </location>
</feature>
<feature type="transmembrane region" description="Helical" evidence="1">
    <location>
        <begin position="280"/>
        <end position="300"/>
    </location>
</feature>
<gene>
    <name evidence="2" type="ordered locus">Fraau_2591</name>
</gene>
<evidence type="ECO:0000313" key="3">
    <source>
        <dbReference type="Proteomes" id="UP000005234"/>
    </source>
</evidence>